<dbReference type="PANTHER" id="PTHR17695">
    <property type="entry name" value="SMALL SUBUNIT PROCESSOME COMPONENT 20 HOMOLOG"/>
    <property type="match status" value="1"/>
</dbReference>
<dbReference type="InterPro" id="IPR011989">
    <property type="entry name" value="ARM-like"/>
</dbReference>
<dbReference type="Gene3D" id="1.25.10.10">
    <property type="entry name" value="Leucine-rich Repeat Variant"/>
    <property type="match status" value="1"/>
</dbReference>
<feature type="non-terminal residue" evidence="2">
    <location>
        <position position="1"/>
    </location>
</feature>
<dbReference type="Proteomes" id="UP001642360">
    <property type="component" value="Unassembled WGS sequence"/>
</dbReference>
<dbReference type="SUPFAM" id="SSF48371">
    <property type="entry name" value="ARM repeat"/>
    <property type="match status" value="1"/>
</dbReference>
<dbReference type="PANTHER" id="PTHR17695:SF11">
    <property type="entry name" value="SMALL SUBUNIT PROCESSOME COMPONENT 20 HOMOLOG"/>
    <property type="match status" value="1"/>
</dbReference>
<evidence type="ECO:0000313" key="2">
    <source>
        <dbReference type="EMBL" id="CAK9187540.1"/>
    </source>
</evidence>
<reference evidence="2 3" key="1">
    <citation type="submission" date="2024-02" db="EMBL/GenBank/DDBJ databases">
        <authorList>
            <person name="Vignale AGUSTIN F."/>
            <person name="Sosa J E."/>
            <person name="Modenutti C."/>
        </authorList>
    </citation>
    <scope>NUCLEOTIDE SEQUENCE [LARGE SCALE GENOMIC DNA]</scope>
</reference>
<organism evidence="2 3">
    <name type="scientific">Ilex paraguariensis</name>
    <name type="common">yerba mate</name>
    <dbReference type="NCBI Taxonomy" id="185542"/>
    <lineage>
        <taxon>Eukaryota</taxon>
        <taxon>Viridiplantae</taxon>
        <taxon>Streptophyta</taxon>
        <taxon>Embryophyta</taxon>
        <taxon>Tracheophyta</taxon>
        <taxon>Spermatophyta</taxon>
        <taxon>Magnoliopsida</taxon>
        <taxon>eudicotyledons</taxon>
        <taxon>Gunneridae</taxon>
        <taxon>Pentapetalae</taxon>
        <taxon>asterids</taxon>
        <taxon>campanulids</taxon>
        <taxon>Aquifoliales</taxon>
        <taxon>Aquifoliaceae</taxon>
        <taxon>Ilex</taxon>
    </lineage>
</organism>
<comment type="caution">
    <text evidence="2">The sequence shown here is derived from an EMBL/GenBank/DDBJ whole genome shotgun (WGS) entry which is preliminary data.</text>
</comment>
<feature type="compositionally biased region" description="Basic and acidic residues" evidence="1">
    <location>
        <begin position="730"/>
        <end position="743"/>
    </location>
</feature>
<accession>A0ABC8V2I6</accession>
<dbReference type="AlphaFoldDB" id="A0ABC8V2I6"/>
<sequence>FQSFSERISQIEVNVFHKVKHPYEEEDEENGTFYSRCLKRLKNDNFSAEFTELCKVLPHDVSLPELIVQKQKLVDILISHIKSCDLEALPPALELLVAIARDLGEDFYPFFHLQILPECVELLNSREPEQIECVFNCLAHLFKYLWVHIVRKISNVLPHLLPLLSSSRPKYINEFAAESFAFVARKELVGVARLFFEVIRSVAQQFHSCTEDFLTLLLEELDNREWSELLLIICENLISDITRFVSTKTDVSVIWKTFINVGNKFSALWVKHRDEHNACNLYMILKIAQQLVTSRELILRDPEKFVAFLLQLGKDPEVRKFNQLHGIIIDILSYILSEERLSLKIKNTTDIIMKIAENIDNEVLLVQFCEVLIELPAYEKLVFEEFLKWSVPDSFYQYLLDCIPDKSKEITSSSVEEILSAILILSGVEKCRESFCKKTDYAIAQLCLIIKDKDENEENTAKILYTLLMAYHYRSKCSDFLEVNLDHIFETAMKYVNSCNYLCSLRLLQLKKVPNDMKPLYYNRDLLINNLSSPFHKVRLFTLQVLAEMESNEVFQTMLNVEMIIPSIGNYREKLNLLQQLEYSDELASCSVAVMKFLFGNLFINFQYLWEPTQKLIKSHLENNQSIWPTVQDELEDSVVNILDKLKMMQDFSVNFEADCISEHFYELNGVDDRPDFYNFRNLLLESLLSASHVKFTSEYKTTFEYKTSIDVQKMDEELSDTENADTEDNSEKSSKKKAETRS</sequence>
<feature type="compositionally biased region" description="Acidic residues" evidence="1">
    <location>
        <begin position="718"/>
        <end position="729"/>
    </location>
</feature>
<evidence type="ECO:0000313" key="3">
    <source>
        <dbReference type="Proteomes" id="UP001642360"/>
    </source>
</evidence>
<gene>
    <name evidence="2" type="ORF">ILEXP_LOCUS58109</name>
</gene>
<evidence type="ECO:0000256" key="1">
    <source>
        <dbReference type="SAM" id="MobiDB-lite"/>
    </source>
</evidence>
<proteinExistence type="predicted"/>
<dbReference type="InterPro" id="IPR016024">
    <property type="entry name" value="ARM-type_fold"/>
</dbReference>
<feature type="region of interest" description="Disordered" evidence="1">
    <location>
        <begin position="715"/>
        <end position="743"/>
    </location>
</feature>
<name>A0ABC8V2I6_9AQUA</name>
<keyword evidence="3" id="KW-1185">Reference proteome</keyword>
<dbReference type="EMBL" id="CAUOFW020010026">
    <property type="protein sequence ID" value="CAK9187540.1"/>
    <property type="molecule type" value="Genomic_DNA"/>
</dbReference>
<dbReference type="InterPro" id="IPR052575">
    <property type="entry name" value="SSU_processome_comp_20"/>
</dbReference>
<protein>
    <submittedName>
        <fullName evidence="2">Uncharacterized protein</fullName>
    </submittedName>
</protein>